<dbReference type="Pfam" id="PF17917">
    <property type="entry name" value="RT_RNaseH"/>
    <property type="match status" value="1"/>
</dbReference>
<evidence type="ECO:0000313" key="8">
    <source>
        <dbReference type="EMBL" id="RDX61237.1"/>
    </source>
</evidence>
<evidence type="ECO:0000256" key="1">
    <source>
        <dbReference type="ARBA" id="ARBA00022679"/>
    </source>
</evidence>
<dbReference type="SUPFAM" id="SSF56672">
    <property type="entry name" value="DNA/RNA polymerases"/>
    <property type="match status" value="1"/>
</dbReference>
<dbReference type="GO" id="GO:0016787">
    <property type="term" value="F:hydrolase activity"/>
    <property type="evidence" value="ECO:0007669"/>
    <property type="project" value="UniProtKB-KW"/>
</dbReference>
<evidence type="ECO:0000256" key="6">
    <source>
        <dbReference type="ARBA" id="ARBA00022918"/>
    </source>
</evidence>
<keyword evidence="1" id="KW-0808">Transferase</keyword>
<dbReference type="AlphaFoldDB" id="A0A371E5I0"/>
<evidence type="ECO:0000256" key="3">
    <source>
        <dbReference type="ARBA" id="ARBA00022722"/>
    </source>
</evidence>
<name>A0A371E5I0_MUCPR</name>
<dbReference type="GO" id="GO:0003964">
    <property type="term" value="F:RNA-directed DNA polymerase activity"/>
    <property type="evidence" value="ECO:0007669"/>
    <property type="project" value="UniProtKB-KW"/>
</dbReference>
<keyword evidence="4" id="KW-0255">Endonuclease</keyword>
<dbReference type="EMBL" id="QJKJ01016259">
    <property type="protein sequence ID" value="RDX61237.1"/>
    <property type="molecule type" value="Genomic_DNA"/>
</dbReference>
<evidence type="ECO:0000313" key="9">
    <source>
        <dbReference type="Proteomes" id="UP000257109"/>
    </source>
</evidence>
<evidence type="ECO:0000256" key="2">
    <source>
        <dbReference type="ARBA" id="ARBA00022695"/>
    </source>
</evidence>
<proteinExistence type="predicted"/>
<dbReference type="Proteomes" id="UP000257109">
    <property type="component" value="Unassembled WGS sequence"/>
</dbReference>
<accession>A0A371E5I0</accession>
<protein>
    <recommendedName>
        <fullName evidence="7">Reverse transcriptase RNase H-like domain-containing protein</fullName>
    </recommendedName>
</protein>
<dbReference type="PANTHER" id="PTHR48475:SF1">
    <property type="entry name" value="RNASE H TYPE-1 DOMAIN-CONTAINING PROTEIN"/>
    <property type="match status" value="1"/>
</dbReference>
<gene>
    <name evidence="8" type="ORF">CR513_60552</name>
</gene>
<dbReference type="Gene3D" id="3.10.20.370">
    <property type="match status" value="1"/>
</dbReference>
<dbReference type="InterPro" id="IPR041373">
    <property type="entry name" value="RT_RNaseH"/>
</dbReference>
<dbReference type="OrthoDB" id="1426770at2759"/>
<sequence length="74" mass="8605">MGGILGQLSDSRKEQAIYYLSKKLTKCEQRYPALERTCCALVWVIKRLRQYMLAHTTWLIAKANPSSIFLKSQR</sequence>
<keyword evidence="9" id="KW-1185">Reference proteome</keyword>
<keyword evidence="2" id="KW-0548">Nucleotidyltransferase</keyword>
<keyword evidence="3" id="KW-0540">Nuclease</keyword>
<feature type="domain" description="Reverse transcriptase RNase H-like" evidence="7">
    <location>
        <begin position="1"/>
        <end position="72"/>
    </location>
</feature>
<feature type="non-terminal residue" evidence="8">
    <location>
        <position position="1"/>
    </location>
</feature>
<comment type="caution">
    <text evidence="8">The sequence shown here is derived from an EMBL/GenBank/DDBJ whole genome shotgun (WGS) entry which is preliminary data.</text>
</comment>
<evidence type="ECO:0000256" key="4">
    <source>
        <dbReference type="ARBA" id="ARBA00022759"/>
    </source>
</evidence>
<evidence type="ECO:0000256" key="5">
    <source>
        <dbReference type="ARBA" id="ARBA00022801"/>
    </source>
</evidence>
<reference evidence="8" key="1">
    <citation type="submission" date="2018-05" db="EMBL/GenBank/DDBJ databases">
        <title>Draft genome of Mucuna pruriens seed.</title>
        <authorList>
            <person name="Nnadi N.E."/>
            <person name="Vos R."/>
            <person name="Hasami M.H."/>
            <person name="Devisetty U.K."/>
            <person name="Aguiy J.C."/>
        </authorList>
    </citation>
    <scope>NUCLEOTIDE SEQUENCE [LARGE SCALE GENOMIC DNA]</scope>
    <source>
        <strain evidence="8">JCA_2017</strain>
    </source>
</reference>
<organism evidence="8 9">
    <name type="scientific">Mucuna pruriens</name>
    <name type="common">Velvet bean</name>
    <name type="synonym">Dolichos pruriens</name>
    <dbReference type="NCBI Taxonomy" id="157652"/>
    <lineage>
        <taxon>Eukaryota</taxon>
        <taxon>Viridiplantae</taxon>
        <taxon>Streptophyta</taxon>
        <taxon>Embryophyta</taxon>
        <taxon>Tracheophyta</taxon>
        <taxon>Spermatophyta</taxon>
        <taxon>Magnoliopsida</taxon>
        <taxon>eudicotyledons</taxon>
        <taxon>Gunneridae</taxon>
        <taxon>Pentapetalae</taxon>
        <taxon>rosids</taxon>
        <taxon>fabids</taxon>
        <taxon>Fabales</taxon>
        <taxon>Fabaceae</taxon>
        <taxon>Papilionoideae</taxon>
        <taxon>50 kb inversion clade</taxon>
        <taxon>NPAAA clade</taxon>
        <taxon>indigoferoid/millettioid clade</taxon>
        <taxon>Phaseoleae</taxon>
        <taxon>Mucuna</taxon>
    </lineage>
</organism>
<dbReference type="InterPro" id="IPR043502">
    <property type="entry name" value="DNA/RNA_pol_sf"/>
</dbReference>
<dbReference type="GO" id="GO:0004519">
    <property type="term" value="F:endonuclease activity"/>
    <property type="evidence" value="ECO:0007669"/>
    <property type="project" value="UniProtKB-KW"/>
</dbReference>
<keyword evidence="6" id="KW-0695">RNA-directed DNA polymerase</keyword>
<keyword evidence="5" id="KW-0378">Hydrolase</keyword>
<evidence type="ECO:0000259" key="7">
    <source>
        <dbReference type="Pfam" id="PF17917"/>
    </source>
</evidence>
<dbReference type="PANTHER" id="PTHR48475">
    <property type="entry name" value="RIBONUCLEASE H"/>
    <property type="match status" value="1"/>
</dbReference>